<sequence>MRFTDSGTRVSRGGRRSVRTGAAACLVLFGLATPAVQGEEQSDSVSEREMAAFAAAARELQVMRGKARLPVGRAVRKRMVEAVRERGLTVDRYNRIARQVRQDTGLNARYRRAWRELGG</sequence>
<accession>A0ABV4TVV7</accession>
<evidence type="ECO:0000313" key="2">
    <source>
        <dbReference type="EMBL" id="MFA9461462.1"/>
    </source>
</evidence>
<dbReference type="RefSeq" id="WP_373656250.1">
    <property type="nucleotide sequence ID" value="NZ_JBGUAW010000007.1"/>
</dbReference>
<keyword evidence="3" id="KW-1185">Reference proteome</keyword>
<comment type="caution">
    <text evidence="2">The sequence shown here is derived from an EMBL/GenBank/DDBJ whole genome shotgun (WGS) entry which is preliminary data.</text>
</comment>
<protein>
    <submittedName>
        <fullName evidence="2">DUF4168 domain-containing protein</fullName>
    </submittedName>
</protein>
<name>A0ABV4TVV7_9GAMM</name>
<organism evidence="2 3">
    <name type="scientific">Thiohalorhabdus methylotrophus</name>
    <dbReference type="NCBI Taxonomy" id="3242694"/>
    <lineage>
        <taxon>Bacteria</taxon>
        <taxon>Pseudomonadati</taxon>
        <taxon>Pseudomonadota</taxon>
        <taxon>Gammaproteobacteria</taxon>
        <taxon>Thiohalorhabdales</taxon>
        <taxon>Thiohalorhabdaceae</taxon>
        <taxon>Thiohalorhabdus</taxon>
    </lineage>
</organism>
<evidence type="ECO:0000259" key="1">
    <source>
        <dbReference type="Pfam" id="PF13767"/>
    </source>
</evidence>
<dbReference type="Proteomes" id="UP001575181">
    <property type="component" value="Unassembled WGS sequence"/>
</dbReference>
<proteinExistence type="predicted"/>
<gene>
    <name evidence="2" type="ORF">ACERLL_11560</name>
</gene>
<dbReference type="InterPro" id="IPR025433">
    <property type="entry name" value="DUF4168"/>
</dbReference>
<reference evidence="2 3" key="1">
    <citation type="submission" date="2024-08" db="EMBL/GenBank/DDBJ databases">
        <title>Whole-genome sequencing of halo(alkali)philic microorganisms from hypersaline lakes.</title>
        <authorList>
            <person name="Sorokin D.Y."/>
            <person name="Merkel A.Y."/>
            <person name="Messina E."/>
            <person name="Yakimov M."/>
        </authorList>
    </citation>
    <scope>NUCLEOTIDE SEQUENCE [LARGE SCALE GENOMIC DNA]</scope>
    <source>
        <strain evidence="2 3">Cl-TMA</strain>
    </source>
</reference>
<evidence type="ECO:0000313" key="3">
    <source>
        <dbReference type="Proteomes" id="UP001575181"/>
    </source>
</evidence>
<dbReference type="EMBL" id="JBGUAW010000007">
    <property type="protein sequence ID" value="MFA9461462.1"/>
    <property type="molecule type" value="Genomic_DNA"/>
</dbReference>
<feature type="domain" description="DUF4168" evidence="1">
    <location>
        <begin position="75"/>
        <end position="109"/>
    </location>
</feature>
<dbReference type="Pfam" id="PF13767">
    <property type="entry name" value="DUF4168"/>
    <property type="match status" value="1"/>
</dbReference>